<sequence length="324" mass="37015">MTIDTNSPNPLVSVITPTYNRPDYLQAALKSAVQQTYPHIEIIVCDNCSPENPQTLVESFHDSRIRFSRNSSNMGMFANTIKAFQMARGKYIACLLDDDMWEADFLEKLVPPLEANPDLALAFCDHYIIDANGNIDDVLTEEYSRSYKRANLREGIYQPFCRISLVDKSVSTATAAVIRRDAIAWDTIPPEVGGSWDIYLNYLCCRSGLGAYFYPEKLTRYRVHEQTDTMLSGKRDAKAKIRKAQADMFCYEQFMADERLQELKPYFQQKLAHISTTLGIGLMRSKELKTARSYFWRSLKQSLKLRTIAGLMLSFTPPTIASRF</sequence>
<dbReference type="Gene3D" id="3.90.550.10">
    <property type="entry name" value="Spore Coat Polysaccharide Biosynthesis Protein SpsA, Chain A"/>
    <property type="match status" value="1"/>
</dbReference>
<evidence type="ECO:0000259" key="1">
    <source>
        <dbReference type="Pfam" id="PF00535"/>
    </source>
</evidence>
<dbReference type="RefSeq" id="WP_190405087.1">
    <property type="nucleotide sequence ID" value="NZ_JACJRF010000001.1"/>
</dbReference>
<dbReference type="Pfam" id="PF00535">
    <property type="entry name" value="Glycos_transf_2"/>
    <property type="match status" value="1"/>
</dbReference>
<accession>A0ABR8CJ96</accession>
<dbReference type="InterPro" id="IPR001173">
    <property type="entry name" value="Glyco_trans_2-like"/>
</dbReference>
<reference evidence="2 3" key="1">
    <citation type="journal article" date="2020" name="ISME J.">
        <title>Comparative genomics reveals insights into cyanobacterial evolution and habitat adaptation.</title>
        <authorList>
            <person name="Chen M.Y."/>
            <person name="Teng W.K."/>
            <person name="Zhao L."/>
            <person name="Hu C.X."/>
            <person name="Zhou Y.K."/>
            <person name="Han B.P."/>
            <person name="Song L.R."/>
            <person name="Shu W.S."/>
        </authorList>
    </citation>
    <scope>NUCLEOTIDE SEQUENCE [LARGE SCALE GENOMIC DNA]</scope>
    <source>
        <strain evidence="2 3">FACHB-260</strain>
    </source>
</reference>
<feature type="domain" description="Glycosyltransferase 2-like" evidence="1">
    <location>
        <begin position="13"/>
        <end position="140"/>
    </location>
</feature>
<proteinExistence type="predicted"/>
<comment type="caution">
    <text evidence="2">The sequence shown here is derived from an EMBL/GenBank/DDBJ whole genome shotgun (WGS) entry which is preliminary data.</text>
</comment>
<dbReference type="PANTHER" id="PTHR22916:SF3">
    <property type="entry name" value="UDP-GLCNAC:BETAGAL BETA-1,3-N-ACETYLGLUCOSAMINYLTRANSFERASE-LIKE PROTEIN 1"/>
    <property type="match status" value="1"/>
</dbReference>
<evidence type="ECO:0000313" key="3">
    <source>
        <dbReference type="Proteomes" id="UP000607281"/>
    </source>
</evidence>
<protein>
    <submittedName>
        <fullName evidence="2">Glycosyltransferase family 2 protein</fullName>
    </submittedName>
</protein>
<dbReference type="SUPFAM" id="SSF53448">
    <property type="entry name" value="Nucleotide-diphospho-sugar transferases"/>
    <property type="match status" value="1"/>
</dbReference>
<dbReference type="PANTHER" id="PTHR22916">
    <property type="entry name" value="GLYCOSYLTRANSFERASE"/>
    <property type="match status" value="1"/>
</dbReference>
<dbReference type="InterPro" id="IPR029044">
    <property type="entry name" value="Nucleotide-diphossugar_trans"/>
</dbReference>
<evidence type="ECO:0000313" key="2">
    <source>
        <dbReference type="EMBL" id="MBD2342598.1"/>
    </source>
</evidence>
<dbReference type="Proteomes" id="UP000607281">
    <property type="component" value="Unassembled WGS sequence"/>
</dbReference>
<dbReference type="EMBL" id="JACJRF010000001">
    <property type="protein sequence ID" value="MBD2342598.1"/>
    <property type="molecule type" value="Genomic_DNA"/>
</dbReference>
<name>A0ABR8CJ96_9NOST</name>
<organism evidence="2 3">
    <name type="scientific">Anabaena subtropica FACHB-260</name>
    <dbReference type="NCBI Taxonomy" id="2692884"/>
    <lineage>
        <taxon>Bacteria</taxon>
        <taxon>Bacillati</taxon>
        <taxon>Cyanobacteriota</taxon>
        <taxon>Cyanophyceae</taxon>
        <taxon>Nostocales</taxon>
        <taxon>Nostocaceae</taxon>
        <taxon>Anabaena</taxon>
    </lineage>
</organism>
<dbReference type="CDD" id="cd00761">
    <property type="entry name" value="Glyco_tranf_GTA_type"/>
    <property type="match status" value="1"/>
</dbReference>
<gene>
    <name evidence="2" type="ORF">H6G18_00350</name>
</gene>
<keyword evidence="3" id="KW-1185">Reference proteome</keyword>